<evidence type="ECO:0000256" key="3">
    <source>
        <dbReference type="ARBA" id="ARBA00022475"/>
    </source>
</evidence>
<name>A0A1S8D7U2_9PROT</name>
<dbReference type="AlphaFoldDB" id="A0A1S8D7U2"/>
<accession>A0A1S8D7U2</accession>
<feature type="transmembrane region" description="Helical" evidence="8">
    <location>
        <begin position="373"/>
        <end position="399"/>
    </location>
</feature>
<reference evidence="10 12" key="2">
    <citation type="submission" date="2018-06" db="EMBL/GenBank/DDBJ databases">
        <authorList>
            <consortium name="Pathogen Informatics"/>
            <person name="Doyle S."/>
        </authorList>
    </citation>
    <scope>NUCLEOTIDE SEQUENCE [LARGE SCALE GENOMIC DNA]</scope>
    <source>
        <strain evidence="10 12">NCTC13291</strain>
    </source>
</reference>
<keyword evidence="2" id="KW-0813">Transport</keyword>
<keyword evidence="5 8" id="KW-1133">Transmembrane helix</keyword>
<protein>
    <submittedName>
        <fullName evidence="9">ATPase</fullName>
    </submittedName>
    <submittedName>
        <fullName evidence="10">Ktr system potassium uptake protein B</fullName>
    </submittedName>
</protein>
<proteinExistence type="predicted"/>
<dbReference type="GeneID" id="99631571"/>
<keyword evidence="7 8" id="KW-0472">Membrane</keyword>
<evidence type="ECO:0000313" key="11">
    <source>
        <dbReference type="Proteomes" id="UP000054844"/>
    </source>
</evidence>
<feature type="transmembrane region" description="Helical" evidence="8">
    <location>
        <begin position="151"/>
        <end position="171"/>
    </location>
</feature>
<dbReference type="Proteomes" id="UP000254919">
    <property type="component" value="Unassembled WGS sequence"/>
</dbReference>
<evidence type="ECO:0000256" key="7">
    <source>
        <dbReference type="ARBA" id="ARBA00023136"/>
    </source>
</evidence>
<dbReference type="PANTHER" id="PTHR32024">
    <property type="entry name" value="TRK SYSTEM POTASSIUM UPTAKE PROTEIN TRKG-RELATED"/>
    <property type="match status" value="1"/>
</dbReference>
<keyword evidence="11" id="KW-1185">Reference proteome</keyword>
<dbReference type="Proteomes" id="UP000054844">
    <property type="component" value="Unassembled WGS sequence"/>
</dbReference>
<keyword evidence="4 8" id="KW-0812">Transmembrane</keyword>
<dbReference type="GO" id="GO:0008324">
    <property type="term" value="F:monoatomic cation transmembrane transporter activity"/>
    <property type="evidence" value="ECO:0007669"/>
    <property type="project" value="InterPro"/>
</dbReference>
<evidence type="ECO:0000256" key="6">
    <source>
        <dbReference type="ARBA" id="ARBA00023065"/>
    </source>
</evidence>
<evidence type="ECO:0000256" key="8">
    <source>
        <dbReference type="SAM" id="Phobius"/>
    </source>
</evidence>
<dbReference type="RefSeq" id="WP_019462540.1">
    <property type="nucleotide sequence ID" value="NZ_AP031463.1"/>
</dbReference>
<evidence type="ECO:0000256" key="2">
    <source>
        <dbReference type="ARBA" id="ARBA00022448"/>
    </source>
</evidence>
<dbReference type="STRING" id="207340.APZ41_004130"/>
<dbReference type="PANTHER" id="PTHR32024:SF1">
    <property type="entry name" value="KTR SYSTEM POTASSIUM UPTAKE PROTEIN B"/>
    <property type="match status" value="1"/>
</dbReference>
<dbReference type="InterPro" id="IPR003445">
    <property type="entry name" value="Cat_transpt"/>
</dbReference>
<dbReference type="EMBL" id="UGVN01000002">
    <property type="protein sequence ID" value="SUE95166.1"/>
    <property type="molecule type" value="Genomic_DNA"/>
</dbReference>
<feature type="transmembrane region" description="Helical" evidence="8">
    <location>
        <begin position="431"/>
        <end position="455"/>
    </location>
</feature>
<feature type="transmembrane region" description="Helical" evidence="8">
    <location>
        <begin position="101"/>
        <end position="125"/>
    </location>
</feature>
<keyword evidence="6" id="KW-0406">Ion transport</keyword>
<dbReference type="EMBL" id="LLWF02000007">
    <property type="protein sequence ID" value="ONH84436.1"/>
    <property type="molecule type" value="Genomic_DNA"/>
</dbReference>
<evidence type="ECO:0000256" key="4">
    <source>
        <dbReference type="ARBA" id="ARBA00022692"/>
    </source>
</evidence>
<feature type="transmembrane region" description="Helical" evidence="8">
    <location>
        <begin position="70"/>
        <end position="89"/>
    </location>
</feature>
<dbReference type="GO" id="GO:0030001">
    <property type="term" value="P:metal ion transport"/>
    <property type="evidence" value="ECO:0007669"/>
    <property type="project" value="UniProtKB-ARBA"/>
</dbReference>
<evidence type="ECO:0000313" key="9">
    <source>
        <dbReference type="EMBL" id="ONH84436.1"/>
    </source>
</evidence>
<organism evidence="9 11">
    <name type="scientific">Roseomonas mucosa</name>
    <dbReference type="NCBI Taxonomy" id="207340"/>
    <lineage>
        <taxon>Bacteria</taxon>
        <taxon>Pseudomonadati</taxon>
        <taxon>Pseudomonadota</taxon>
        <taxon>Alphaproteobacteria</taxon>
        <taxon>Acetobacterales</taxon>
        <taxon>Roseomonadaceae</taxon>
        <taxon>Roseomonas</taxon>
    </lineage>
</organism>
<evidence type="ECO:0000256" key="1">
    <source>
        <dbReference type="ARBA" id="ARBA00004651"/>
    </source>
</evidence>
<comment type="subcellular location">
    <subcellularLocation>
        <location evidence="1">Cell membrane</location>
        <topology evidence="1">Multi-pass membrane protein</topology>
    </subcellularLocation>
</comment>
<feature type="transmembrane region" description="Helical" evidence="8">
    <location>
        <begin position="38"/>
        <end position="58"/>
    </location>
</feature>
<gene>
    <name evidence="10" type="primary">ktrB</name>
    <name evidence="9" type="ORF">APZ41_004130</name>
    <name evidence="10" type="ORF">NCTC13291_04049</name>
</gene>
<sequence length="472" mass="49021">MRPRGGTGGASHIGLPPALLRAAPLPRRAFGSMLRHPTRVIPLAFLVVILLGTGLLMLPPARTDGQGAPLLTALFTATSATSLSGLSIVDMATYWTFPGQVVILLLMQAGGLGILTGATLLGLLVRRRIRLSSRLMTQAELQVIAPGDVAAILRLVLAMTLGTELLVAAALCLRLRLAYGMDWGEAAWTGIFHAVSAYTNAGLSTYGDSLVRFGADLAVTGPVMLAVLAGGIGVPVVHDLRRAPLAPQRWSLHTRLTLIGSGALLLLGWAGVLAYEWGNPATLAGLPVAERVHGALFHAVMTRSGGFNTVDVAAMRPETLLLSSALMLIGGGSASTAGGIRVTTFVLLGLAVWAEVRGSPDVNAFGRRMPESLLRQALTIALLAIGVVCAATLLLLSLTDLPAEKVLFEVVSALATVGLSAGVSADLPMPGLVVLTGLMFLGRVGTVTIATALALRGARATYRYPEERTIVG</sequence>
<keyword evidence="3" id="KW-1003">Cell membrane</keyword>
<feature type="transmembrane region" description="Helical" evidence="8">
    <location>
        <begin position="256"/>
        <end position="275"/>
    </location>
</feature>
<feature type="transmembrane region" description="Helical" evidence="8">
    <location>
        <begin position="326"/>
        <end position="353"/>
    </location>
</feature>
<feature type="transmembrane region" description="Helical" evidence="8">
    <location>
        <begin position="217"/>
        <end position="236"/>
    </location>
</feature>
<evidence type="ECO:0000313" key="10">
    <source>
        <dbReference type="EMBL" id="SUE95166.1"/>
    </source>
</evidence>
<evidence type="ECO:0000313" key="12">
    <source>
        <dbReference type="Proteomes" id="UP000254919"/>
    </source>
</evidence>
<dbReference type="Pfam" id="PF02386">
    <property type="entry name" value="TrkH"/>
    <property type="match status" value="2"/>
</dbReference>
<dbReference type="GO" id="GO:0005886">
    <property type="term" value="C:plasma membrane"/>
    <property type="evidence" value="ECO:0007669"/>
    <property type="project" value="UniProtKB-SubCell"/>
</dbReference>
<evidence type="ECO:0000256" key="5">
    <source>
        <dbReference type="ARBA" id="ARBA00022989"/>
    </source>
</evidence>
<reference evidence="9 11" key="1">
    <citation type="submission" date="2016-12" db="EMBL/GenBank/DDBJ databases">
        <title>Draft genome sequence of Roseomonas mucosa strain AU37, isolated from a peripheral intravenous catheter.</title>
        <authorList>
            <person name="Choudhury M.A."/>
            <person name="Sidjabat H.E."/>
            <person name="Wailan A.M."/>
            <person name="Zhang L."/>
            <person name="Marsh N.M."/>
            <person name="Rickard C.M."/>
            <person name="Davies M."/>
            <person name="Mcmillan D.J."/>
        </authorList>
    </citation>
    <scope>NUCLEOTIDE SEQUENCE [LARGE SCALE GENOMIC DNA]</scope>
    <source>
        <strain evidence="9 11">SAVE376</strain>
    </source>
</reference>